<reference evidence="1" key="1">
    <citation type="submission" date="2018-02" db="EMBL/GenBank/DDBJ databases">
        <title>Rhizophora mucronata_Transcriptome.</title>
        <authorList>
            <person name="Meera S.P."/>
            <person name="Sreeshan A."/>
            <person name="Augustine A."/>
        </authorList>
    </citation>
    <scope>NUCLEOTIDE SEQUENCE</scope>
    <source>
        <tissue evidence="1">Leaf</tissue>
    </source>
</reference>
<sequence length="48" mass="5505">MPKGPKREKRKTRISIQQIRTANTITQVVCNSAVQQTLNMRELETHVA</sequence>
<dbReference type="EMBL" id="GGEC01027211">
    <property type="protein sequence ID" value="MBX07695.1"/>
    <property type="molecule type" value="Transcribed_RNA"/>
</dbReference>
<accession>A0A2P2KPN6</accession>
<organism evidence="1">
    <name type="scientific">Rhizophora mucronata</name>
    <name type="common">Asiatic mangrove</name>
    <dbReference type="NCBI Taxonomy" id="61149"/>
    <lineage>
        <taxon>Eukaryota</taxon>
        <taxon>Viridiplantae</taxon>
        <taxon>Streptophyta</taxon>
        <taxon>Embryophyta</taxon>
        <taxon>Tracheophyta</taxon>
        <taxon>Spermatophyta</taxon>
        <taxon>Magnoliopsida</taxon>
        <taxon>eudicotyledons</taxon>
        <taxon>Gunneridae</taxon>
        <taxon>Pentapetalae</taxon>
        <taxon>rosids</taxon>
        <taxon>fabids</taxon>
        <taxon>Malpighiales</taxon>
        <taxon>Rhizophoraceae</taxon>
        <taxon>Rhizophora</taxon>
    </lineage>
</organism>
<proteinExistence type="predicted"/>
<dbReference type="AlphaFoldDB" id="A0A2P2KPN6"/>
<evidence type="ECO:0000313" key="1">
    <source>
        <dbReference type="EMBL" id="MBX07695.1"/>
    </source>
</evidence>
<name>A0A2P2KPN6_RHIMU</name>
<protein>
    <submittedName>
        <fullName evidence="1">Uncharacterized protein</fullName>
    </submittedName>
</protein>